<evidence type="ECO:0000313" key="2">
    <source>
        <dbReference type="EMBL" id="GCD19507.1"/>
    </source>
</evidence>
<dbReference type="EMBL" id="BHYL01000072">
    <property type="protein sequence ID" value="GCD19507.1"/>
    <property type="molecule type" value="Genomic_DNA"/>
</dbReference>
<feature type="compositionally biased region" description="Basic and acidic residues" evidence="1">
    <location>
        <begin position="88"/>
        <end position="101"/>
    </location>
</feature>
<reference evidence="2 3" key="1">
    <citation type="submission" date="2018-11" db="EMBL/GenBank/DDBJ databases">
        <title>Draft genome sequence of Cellulomonas takizawaensis strain TKZ-21.</title>
        <authorList>
            <person name="Yamamura H."/>
            <person name="Hayashi T."/>
            <person name="Hamada M."/>
            <person name="Serisawa Y."/>
            <person name="Matsuyama K."/>
            <person name="Nakagawa Y."/>
            <person name="Otoguro M."/>
            <person name="Yanagida F."/>
            <person name="Hayakawa M."/>
        </authorList>
    </citation>
    <scope>NUCLEOTIDE SEQUENCE [LARGE SCALE GENOMIC DNA]</scope>
    <source>
        <strain evidence="2 3">TKZ-21</strain>
    </source>
</reference>
<dbReference type="AlphaFoldDB" id="A0A401UXT9"/>
<gene>
    <name evidence="2" type="ORF">CTKZ_10690</name>
</gene>
<name>A0A401UXT9_9CELL</name>
<feature type="region of interest" description="Disordered" evidence="1">
    <location>
        <begin position="70"/>
        <end position="122"/>
    </location>
</feature>
<accession>A0A401UXT9</accession>
<feature type="region of interest" description="Disordered" evidence="1">
    <location>
        <begin position="240"/>
        <end position="279"/>
    </location>
</feature>
<sequence>MDDAVRTVRWDGGWATLVGRRLEGEPTADAWHAIARGRRTALRLGRPHLIDLPDETVVERVSELDDRADQAPWVAPPTDPRATLRSRSAVERATRARERLAEPQGGREPSRPDVGDAAGSAREVQRAAAAVRARSADVFERAALAHEAAADVHERLARLGSDAGRHRSRAREHREAAEVDWRMSRAGRPRGARAASQRPGSTDEELRSTVEELETANEDLLSTHEELDTVGEELQSIELAPIAGDAEQRPWTVRVSEVDDLTEEVLSPRRGRDERRDPS</sequence>
<keyword evidence="3" id="KW-1185">Reference proteome</keyword>
<feature type="region of interest" description="Disordered" evidence="1">
    <location>
        <begin position="184"/>
        <end position="216"/>
    </location>
</feature>
<proteinExistence type="predicted"/>
<dbReference type="RefSeq" id="WP_124342042.1">
    <property type="nucleotide sequence ID" value="NZ_BHYL01000072.1"/>
</dbReference>
<evidence type="ECO:0000256" key="1">
    <source>
        <dbReference type="SAM" id="MobiDB-lite"/>
    </source>
</evidence>
<evidence type="ECO:0000313" key="3">
    <source>
        <dbReference type="Proteomes" id="UP000288246"/>
    </source>
</evidence>
<protein>
    <submittedName>
        <fullName evidence="2">Uncharacterized protein</fullName>
    </submittedName>
</protein>
<feature type="compositionally biased region" description="Basic and acidic residues" evidence="1">
    <location>
        <begin position="266"/>
        <end position="279"/>
    </location>
</feature>
<comment type="caution">
    <text evidence="2">The sequence shown here is derived from an EMBL/GenBank/DDBJ whole genome shotgun (WGS) entry which is preliminary data.</text>
</comment>
<dbReference type="Proteomes" id="UP000288246">
    <property type="component" value="Unassembled WGS sequence"/>
</dbReference>
<organism evidence="2 3">
    <name type="scientific">Cellulomonas algicola</name>
    <dbReference type="NCBI Taxonomy" id="2071633"/>
    <lineage>
        <taxon>Bacteria</taxon>
        <taxon>Bacillati</taxon>
        <taxon>Actinomycetota</taxon>
        <taxon>Actinomycetes</taxon>
        <taxon>Micrococcales</taxon>
        <taxon>Cellulomonadaceae</taxon>
        <taxon>Cellulomonas</taxon>
    </lineage>
</organism>